<evidence type="ECO:0000256" key="7">
    <source>
        <dbReference type="HAMAP-Rule" id="MF_02065"/>
    </source>
</evidence>
<dbReference type="Proteomes" id="UP001154259">
    <property type="component" value="Unassembled WGS sequence"/>
</dbReference>
<comment type="similarity">
    <text evidence="7">Belongs to the transglycosylase MltG family.</text>
</comment>
<evidence type="ECO:0000313" key="8">
    <source>
        <dbReference type="EMBL" id="CAI3941089.1"/>
    </source>
</evidence>
<evidence type="ECO:0000256" key="6">
    <source>
        <dbReference type="ARBA" id="ARBA00023316"/>
    </source>
</evidence>
<dbReference type="GO" id="GO:0071555">
    <property type="term" value="P:cell wall organization"/>
    <property type="evidence" value="ECO:0007669"/>
    <property type="project" value="UniProtKB-KW"/>
</dbReference>
<comment type="function">
    <text evidence="7">Functions as a peptidoglycan terminase that cleaves nascent peptidoglycan strands endolytically to terminate their elongation.</text>
</comment>
<keyword evidence="7" id="KW-0997">Cell inner membrane</keyword>
<evidence type="ECO:0000256" key="2">
    <source>
        <dbReference type="ARBA" id="ARBA00022692"/>
    </source>
</evidence>
<sequence length="320" mass="36046">MRKFVIVLGALLVLLAVFFVFGKSIYSRPGILQVTKNVVIPKGNTEAILKHLQTEHVIGNDFINKIVFQLAAKMTENQGTLHAAEFSFPKNASIHQVLQILRHAKPVQHELTIPEGLTRYQITDLINQAPFLTGHIEVPAEGSILPQTYAYEFGYSRDKLLQRTQVAMQKALDQVWKDRQPIVQVKTPRELLTLASIVEKETALSRERPMIARVFINRLQKEMRLQSDPTVIYALTDGHGKLDRPLLRRDWEVESPYNTYWIAGLPPSPICSPGKAALEAVAHPADGNMLYFVANGTGGHSFSSTLTEHNHNVHTYKEKK</sequence>
<dbReference type="RefSeq" id="WP_271789555.1">
    <property type="nucleotide sequence ID" value="NZ_CAMXCJ010000003.1"/>
</dbReference>
<keyword evidence="4 7" id="KW-0472">Membrane</keyword>
<dbReference type="CDD" id="cd08010">
    <property type="entry name" value="MltG_like"/>
    <property type="match status" value="1"/>
</dbReference>
<dbReference type="EC" id="4.2.2.29" evidence="7"/>
<keyword evidence="2 7" id="KW-0812">Transmembrane</keyword>
<organism evidence="9 10">
    <name type="scientific">Commensalibacter communis</name>
    <dbReference type="NCBI Taxonomy" id="2972786"/>
    <lineage>
        <taxon>Bacteria</taxon>
        <taxon>Pseudomonadati</taxon>
        <taxon>Pseudomonadota</taxon>
        <taxon>Alphaproteobacteria</taxon>
        <taxon>Acetobacterales</taxon>
        <taxon>Acetobacteraceae</taxon>
    </lineage>
</organism>
<protein>
    <recommendedName>
        <fullName evidence="7">Endolytic murein transglycosylase</fullName>
        <ecNumber evidence="7">4.2.2.29</ecNumber>
    </recommendedName>
    <alternativeName>
        <fullName evidence="7">Peptidoglycan lytic transglycosylase</fullName>
    </alternativeName>
    <alternativeName>
        <fullName evidence="7">Peptidoglycan polymerization terminase</fullName>
    </alternativeName>
</protein>
<evidence type="ECO:0000256" key="1">
    <source>
        <dbReference type="ARBA" id="ARBA00022475"/>
    </source>
</evidence>
<dbReference type="HAMAP" id="MF_02065">
    <property type="entry name" value="MltG"/>
    <property type="match status" value="1"/>
</dbReference>
<dbReference type="Pfam" id="PF02618">
    <property type="entry name" value="YceG"/>
    <property type="match status" value="1"/>
</dbReference>
<evidence type="ECO:0000256" key="3">
    <source>
        <dbReference type="ARBA" id="ARBA00022989"/>
    </source>
</evidence>
<dbReference type="GO" id="GO:0008932">
    <property type="term" value="F:lytic endotransglycosylase activity"/>
    <property type="evidence" value="ECO:0007669"/>
    <property type="project" value="UniProtKB-UniRule"/>
</dbReference>
<dbReference type="Gene3D" id="3.30.1490.480">
    <property type="entry name" value="Endolytic murein transglycosylase"/>
    <property type="match status" value="1"/>
</dbReference>
<dbReference type="EMBL" id="CAMXCM010000002">
    <property type="protein sequence ID" value="CAI3942457.1"/>
    <property type="molecule type" value="Genomic_DNA"/>
</dbReference>
<dbReference type="GO" id="GO:0005886">
    <property type="term" value="C:plasma membrane"/>
    <property type="evidence" value="ECO:0007669"/>
    <property type="project" value="UniProtKB-UniRule"/>
</dbReference>
<evidence type="ECO:0000313" key="9">
    <source>
        <dbReference type="EMBL" id="CAI3942457.1"/>
    </source>
</evidence>
<reference evidence="9" key="1">
    <citation type="submission" date="2022-10" db="EMBL/GenBank/DDBJ databases">
        <authorList>
            <person name="Botero Cardona J."/>
        </authorList>
    </citation>
    <scope>NUCLEOTIDE SEQUENCE</scope>
    <source>
        <strain evidence="9">LMG 31819</strain>
        <strain evidence="8">R-53529</strain>
    </source>
</reference>
<dbReference type="Proteomes" id="UP001154255">
    <property type="component" value="Unassembled WGS sequence"/>
</dbReference>
<evidence type="ECO:0000313" key="11">
    <source>
        <dbReference type="Proteomes" id="UP001154259"/>
    </source>
</evidence>
<evidence type="ECO:0000256" key="5">
    <source>
        <dbReference type="ARBA" id="ARBA00023239"/>
    </source>
</evidence>
<keyword evidence="3 7" id="KW-1133">Transmembrane helix</keyword>
<keyword evidence="11" id="KW-1185">Reference proteome</keyword>
<dbReference type="NCBIfam" id="TIGR00247">
    <property type="entry name" value="endolytic transglycosylase MltG"/>
    <property type="match status" value="1"/>
</dbReference>
<gene>
    <name evidence="7" type="primary">mltG</name>
    <name evidence="8" type="ORF">R53529_LOCUS1116</name>
    <name evidence="9" type="ORF">R53530_LOCUS1318</name>
</gene>
<proteinExistence type="inferred from homology"/>
<keyword evidence="1 7" id="KW-1003">Cell membrane</keyword>
<accession>A0A9W4TPJ1</accession>
<keyword evidence="5 7" id="KW-0456">Lyase</keyword>
<keyword evidence="6 7" id="KW-0961">Cell wall biogenesis/degradation</keyword>
<dbReference type="Gene3D" id="3.30.160.60">
    <property type="entry name" value="Classic Zinc Finger"/>
    <property type="match status" value="1"/>
</dbReference>
<dbReference type="AlphaFoldDB" id="A0A9W4TPJ1"/>
<dbReference type="InterPro" id="IPR003770">
    <property type="entry name" value="MLTG-like"/>
</dbReference>
<comment type="caution">
    <text evidence="9">The sequence shown here is derived from an EMBL/GenBank/DDBJ whole genome shotgun (WGS) entry which is preliminary data.</text>
</comment>
<dbReference type="PANTHER" id="PTHR30518">
    <property type="entry name" value="ENDOLYTIC MUREIN TRANSGLYCOSYLASE"/>
    <property type="match status" value="1"/>
</dbReference>
<evidence type="ECO:0000256" key="4">
    <source>
        <dbReference type="ARBA" id="ARBA00023136"/>
    </source>
</evidence>
<dbReference type="GO" id="GO:0009252">
    <property type="term" value="P:peptidoglycan biosynthetic process"/>
    <property type="evidence" value="ECO:0007669"/>
    <property type="project" value="UniProtKB-UniRule"/>
</dbReference>
<dbReference type="EMBL" id="CAMXCS010000002">
    <property type="protein sequence ID" value="CAI3941089.1"/>
    <property type="molecule type" value="Genomic_DNA"/>
</dbReference>
<dbReference type="PANTHER" id="PTHR30518:SF2">
    <property type="entry name" value="ENDOLYTIC MUREIN TRANSGLYCOSYLASE"/>
    <property type="match status" value="1"/>
</dbReference>
<comment type="catalytic activity">
    <reaction evidence="7">
        <text>a peptidoglycan chain = a peptidoglycan chain with N-acetyl-1,6-anhydromuramyl-[peptide] at the reducing end + a peptidoglycan chain with N-acetylglucosamine at the non-reducing end.</text>
        <dbReference type="EC" id="4.2.2.29"/>
    </reaction>
</comment>
<name>A0A9W4TPJ1_9PROT</name>
<evidence type="ECO:0000313" key="10">
    <source>
        <dbReference type="Proteomes" id="UP001154255"/>
    </source>
</evidence>
<feature type="site" description="Important for catalytic activity" evidence="7">
    <location>
        <position position="201"/>
    </location>
</feature>